<proteinExistence type="predicted"/>
<dbReference type="Proteomes" id="UP000805614">
    <property type="component" value="Unassembled WGS sequence"/>
</dbReference>
<evidence type="ECO:0000256" key="1">
    <source>
        <dbReference type="SAM" id="Coils"/>
    </source>
</evidence>
<reference evidence="2 3" key="1">
    <citation type="submission" date="2020-06" db="EMBL/GenBank/DDBJ databases">
        <title>Actinomadura xiongansis sp. nov., isolated from soil of Baiyangdian.</title>
        <authorList>
            <person name="Zhang X."/>
        </authorList>
    </citation>
    <scope>NUCLEOTIDE SEQUENCE [LARGE SCALE GENOMIC DNA]</scope>
    <source>
        <strain evidence="2 3">HBUM206468</strain>
    </source>
</reference>
<dbReference type="EMBL" id="JABVEC010000052">
    <property type="protein sequence ID" value="MBC6470954.1"/>
    <property type="molecule type" value="Genomic_DNA"/>
</dbReference>
<feature type="coiled-coil region" evidence="1">
    <location>
        <begin position="33"/>
        <end position="60"/>
    </location>
</feature>
<protein>
    <submittedName>
        <fullName evidence="2">Uncharacterized protein</fullName>
    </submittedName>
</protein>
<accession>A0ABR7M2C1</accession>
<evidence type="ECO:0000313" key="2">
    <source>
        <dbReference type="EMBL" id="MBC6470954.1"/>
    </source>
</evidence>
<gene>
    <name evidence="2" type="ORF">HKK74_36510</name>
</gene>
<organism evidence="2 3">
    <name type="scientific">Actinomadura alba</name>
    <dbReference type="NCBI Taxonomy" id="406431"/>
    <lineage>
        <taxon>Bacteria</taxon>
        <taxon>Bacillati</taxon>
        <taxon>Actinomycetota</taxon>
        <taxon>Actinomycetes</taxon>
        <taxon>Streptosporangiales</taxon>
        <taxon>Thermomonosporaceae</taxon>
        <taxon>Actinomadura</taxon>
    </lineage>
</organism>
<name>A0ABR7M2C1_9ACTN</name>
<evidence type="ECO:0000313" key="3">
    <source>
        <dbReference type="Proteomes" id="UP000805614"/>
    </source>
</evidence>
<sequence>MSAKDVWEYGIDTGDGGKKWQAASVLGHLEKAQDETNAMLKEALERLAGLEARLTALEGKAEA</sequence>
<keyword evidence="1" id="KW-0175">Coiled coil</keyword>
<dbReference type="RefSeq" id="WP_187247994.1">
    <property type="nucleotide sequence ID" value="NZ_BAAAOK010000043.1"/>
</dbReference>
<comment type="caution">
    <text evidence="2">The sequence shown here is derived from an EMBL/GenBank/DDBJ whole genome shotgun (WGS) entry which is preliminary data.</text>
</comment>
<keyword evidence="3" id="KW-1185">Reference proteome</keyword>